<gene>
    <name evidence="1" type="ORF">RUMTOR_02841</name>
</gene>
<dbReference type="Proteomes" id="UP000003577">
    <property type="component" value="Unassembled WGS sequence"/>
</dbReference>
<feature type="non-terminal residue" evidence="1">
    <location>
        <position position="78"/>
    </location>
</feature>
<evidence type="ECO:0000313" key="2">
    <source>
        <dbReference type="Proteomes" id="UP000003577"/>
    </source>
</evidence>
<name>A5KRE9_9FIRM</name>
<accession>A5KRE9</accession>
<organism evidence="1 2">
    <name type="scientific">[Ruminococcus] torques ATCC 27756</name>
    <dbReference type="NCBI Taxonomy" id="411460"/>
    <lineage>
        <taxon>Bacteria</taxon>
        <taxon>Bacillati</taxon>
        <taxon>Bacillota</taxon>
        <taxon>Clostridia</taxon>
        <taxon>Lachnospirales</taxon>
        <taxon>Lachnospiraceae</taxon>
        <taxon>Mediterraneibacter</taxon>
    </lineage>
</organism>
<comment type="caution">
    <text evidence="1">The sequence shown here is derived from an EMBL/GenBank/DDBJ whole genome shotgun (WGS) entry which is preliminary data.</text>
</comment>
<sequence length="78" mass="8772">MQTGMKTEAGTATDRSLFLSKIKIFVKRYNDFALSINYLLSFQWIKDNLTLVLGSVTITTKTASPFRKGRLNKLKSGP</sequence>
<dbReference type="AlphaFoldDB" id="A5KRE9"/>
<dbReference type="RefSeq" id="WP_004846169.1">
    <property type="nucleotide sequence ID" value="NZ_DS264349.1"/>
</dbReference>
<dbReference type="PaxDb" id="411460-RUMTOR_02841"/>
<protein>
    <submittedName>
        <fullName evidence="1">Uncharacterized protein</fullName>
    </submittedName>
</protein>
<reference evidence="1 2" key="1">
    <citation type="submission" date="2007-03" db="EMBL/GenBank/DDBJ databases">
        <authorList>
            <person name="Fulton L."/>
            <person name="Clifton S."/>
            <person name="Fulton B."/>
            <person name="Xu J."/>
            <person name="Minx P."/>
            <person name="Pepin K.H."/>
            <person name="Johnson M."/>
            <person name="Thiruvilangam P."/>
            <person name="Bhonagiri V."/>
            <person name="Nash W.E."/>
            <person name="Mardis E.R."/>
            <person name="Wilson R.K."/>
        </authorList>
    </citation>
    <scope>NUCLEOTIDE SEQUENCE [LARGE SCALE GENOMIC DNA]</scope>
    <source>
        <strain evidence="1 2">ATCC 27756</strain>
    </source>
</reference>
<proteinExistence type="predicted"/>
<dbReference type="HOGENOM" id="CLU_2627933_0_0_9"/>
<evidence type="ECO:0000313" key="1">
    <source>
        <dbReference type="EMBL" id="EDK23003.1"/>
    </source>
</evidence>
<reference evidence="1 2" key="2">
    <citation type="submission" date="2007-04" db="EMBL/GenBank/DDBJ databases">
        <title>Draft genome sequence of Ruminococcus torques (ATCC 27756).</title>
        <authorList>
            <person name="Sudarsanam P."/>
            <person name="Ley R."/>
            <person name="Guruge J."/>
            <person name="Turnbaugh P.J."/>
            <person name="Mahowald M."/>
            <person name="Liep D."/>
            <person name="Gordon J."/>
        </authorList>
    </citation>
    <scope>NUCLEOTIDE SEQUENCE [LARGE SCALE GENOMIC DNA]</scope>
    <source>
        <strain evidence="1 2">ATCC 27756</strain>
    </source>
</reference>
<dbReference type="EMBL" id="AAVP02000032">
    <property type="protein sequence ID" value="EDK23003.1"/>
    <property type="molecule type" value="Genomic_DNA"/>
</dbReference>